<feature type="transmembrane region" description="Helical" evidence="1">
    <location>
        <begin position="93"/>
        <end position="113"/>
    </location>
</feature>
<evidence type="ECO:0000313" key="3">
    <source>
        <dbReference type="Proteomes" id="UP000234462"/>
    </source>
</evidence>
<proteinExistence type="predicted"/>
<name>A0A2H1L8B6_9MICO</name>
<dbReference type="EMBL" id="FXZM01000017">
    <property type="protein sequence ID" value="SMY13131.1"/>
    <property type="molecule type" value="Genomic_DNA"/>
</dbReference>
<dbReference type="AlphaFoldDB" id="A0A2H1L8B6"/>
<keyword evidence="1" id="KW-0472">Membrane</keyword>
<organism evidence="2 3">
    <name type="scientific">Brevibacterium jeotgali</name>
    <dbReference type="NCBI Taxonomy" id="1262550"/>
    <lineage>
        <taxon>Bacteria</taxon>
        <taxon>Bacillati</taxon>
        <taxon>Actinomycetota</taxon>
        <taxon>Actinomycetes</taxon>
        <taxon>Micrococcales</taxon>
        <taxon>Brevibacteriaceae</taxon>
        <taxon>Brevibacterium</taxon>
    </lineage>
</organism>
<sequence>MTRTEGVRARRRGTGASTSLVGMVAEGEDGSRRSDWLTGPTLPEGSWPGARLGLPPEGPGAVASMLRRVGGIVIDWVLAIIIANLIFDVDLLVMNIAIHSIFAVLYLLSVWLMGRTPGHLAVGIGVVDIETRGTLASTGPIGLLRGLLRTLLVCIVLPVVITDPDGRGLHDQATRTVVVRTR</sequence>
<keyword evidence="1" id="KW-0812">Transmembrane</keyword>
<reference evidence="3" key="1">
    <citation type="submission" date="2017-03" db="EMBL/GenBank/DDBJ databases">
        <authorList>
            <person name="Monnet C."/>
        </authorList>
    </citation>
    <scope>NUCLEOTIDE SEQUENCE [LARGE SCALE GENOMIC DNA]</scope>
    <source>
        <strain evidence="3">SJ5-8</strain>
    </source>
</reference>
<evidence type="ECO:0008006" key="4">
    <source>
        <dbReference type="Google" id="ProtNLM"/>
    </source>
</evidence>
<keyword evidence="3" id="KW-1185">Reference proteome</keyword>
<dbReference type="Proteomes" id="UP000234462">
    <property type="component" value="Unassembled WGS sequence"/>
</dbReference>
<evidence type="ECO:0000313" key="2">
    <source>
        <dbReference type="EMBL" id="SMY13131.1"/>
    </source>
</evidence>
<accession>A0A2H1L8B6</accession>
<feature type="transmembrane region" description="Helical" evidence="1">
    <location>
        <begin position="69"/>
        <end position="87"/>
    </location>
</feature>
<protein>
    <recommendedName>
        <fullName evidence="4">RDD family protein</fullName>
    </recommendedName>
</protein>
<gene>
    <name evidence="2" type="ORF">BJEO58_02741</name>
</gene>
<evidence type="ECO:0000256" key="1">
    <source>
        <dbReference type="SAM" id="Phobius"/>
    </source>
</evidence>
<keyword evidence="1" id="KW-1133">Transmembrane helix</keyword>